<feature type="signal peptide" evidence="1">
    <location>
        <begin position="1"/>
        <end position="19"/>
    </location>
</feature>
<keyword evidence="3" id="KW-1185">Reference proteome</keyword>
<dbReference type="EMBL" id="FMWD01000002">
    <property type="protein sequence ID" value="SCZ52129.1"/>
    <property type="molecule type" value="Genomic_DNA"/>
</dbReference>
<dbReference type="RefSeq" id="WP_092992623.1">
    <property type="nucleotide sequence ID" value="NZ_FMWD01000002.1"/>
</dbReference>
<organism evidence="2 3">
    <name type="scientific">Thiohalomonas denitrificans</name>
    <dbReference type="NCBI Taxonomy" id="415747"/>
    <lineage>
        <taxon>Bacteria</taxon>
        <taxon>Pseudomonadati</taxon>
        <taxon>Pseudomonadota</taxon>
        <taxon>Gammaproteobacteria</taxon>
        <taxon>Thiohalomonadales</taxon>
        <taxon>Thiohalomonadaceae</taxon>
        <taxon>Thiohalomonas</taxon>
    </lineage>
</organism>
<name>A0A1G5PSU2_9GAMM</name>
<reference evidence="2 3" key="1">
    <citation type="submission" date="2016-10" db="EMBL/GenBank/DDBJ databases">
        <authorList>
            <person name="de Groot N.N."/>
        </authorList>
    </citation>
    <scope>NUCLEOTIDE SEQUENCE [LARGE SCALE GENOMIC DNA]</scope>
    <source>
        <strain evidence="2 3">HLD2</strain>
    </source>
</reference>
<protein>
    <recommendedName>
        <fullName evidence="4">MORN repeat variant</fullName>
    </recommendedName>
</protein>
<evidence type="ECO:0008006" key="4">
    <source>
        <dbReference type="Google" id="ProtNLM"/>
    </source>
</evidence>
<accession>A0A1G5PSU2</accession>
<keyword evidence="1" id="KW-0732">Signal</keyword>
<dbReference type="OrthoDB" id="8527233at2"/>
<dbReference type="Proteomes" id="UP000199648">
    <property type="component" value="Unassembled WGS sequence"/>
</dbReference>
<dbReference type="STRING" id="415747.SAMN03097708_00676"/>
<sequence>MRAILFWLVLLGCSSTVHGADYLRDKSEVRSLLEGQILQGTYLRTGSAYTLEFAEDGTLRNSSGAEGRWWVNDQGQYCREWLSGRLKGNKACLDLMAEDDGGIAIYSRGKRVAEGLLTGSR</sequence>
<feature type="chain" id="PRO_5011443184" description="MORN repeat variant" evidence="1">
    <location>
        <begin position="20"/>
        <end position="121"/>
    </location>
</feature>
<gene>
    <name evidence="2" type="ORF">SAMN03097708_00676</name>
</gene>
<evidence type="ECO:0000313" key="3">
    <source>
        <dbReference type="Proteomes" id="UP000199648"/>
    </source>
</evidence>
<dbReference type="AlphaFoldDB" id="A0A1G5PSU2"/>
<evidence type="ECO:0000313" key="2">
    <source>
        <dbReference type="EMBL" id="SCZ52129.1"/>
    </source>
</evidence>
<evidence type="ECO:0000256" key="1">
    <source>
        <dbReference type="SAM" id="SignalP"/>
    </source>
</evidence>
<proteinExistence type="predicted"/>